<dbReference type="RefSeq" id="WP_354698406.1">
    <property type="nucleotide sequence ID" value="NZ_CP114014.1"/>
</dbReference>
<accession>A0AAU7B0F5</accession>
<dbReference type="EC" id="2.1.1.302" evidence="6"/>
<dbReference type="InterPro" id="IPR036390">
    <property type="entry name" value="WH_DNA-bd_sf"/>
</dbReference>
<keyword evidence="2 6" id="KW-0808">Transferase</keyword>
<sequence length="349" mass="37216">MRLSLRPDSVPEAVGLATGLVPEPIFDSYVALMQARTLMVAWKVGVFDALADGPAGVGELARRLDVTADGLGVVLPALHALGYLAADGDRFRLSAKGRRTLTAGGRSAVTDWMAFTHDMWDAFDGLEAVLRGGPIQQIHAFDAEDPYWGRYMRGLLQISRVSAADVARAIGAPRRARTLLDVAGGHGGYSMALCRRHRRLRATIVELEGAARIGRTIVAEAGFANRVEHVVADLHADDLPRPVAGYDIALAANILHHLSRAEAVALLRRVRTAMAPGGRVAVFEQERPADGEAGTQIGTLTGVLFHITSGARTCTAGELTGMLVDAGLHEVRVKRLVRAPGQVLVLGRA</sequence>
<dbReference type="AlphaFoldDB" id="A0AAU7B0F5"/>
<dbReference type="PANTHER" id="PTHR43712">
    <property type="entry name" value="PUTATIVE (AFU_ORTHOLOGUE AFUA_4G14580)-RELATED"/>
    <property type="match status" value="1"/>
</dbReference>
<dbReference type="PROSITE" id="PS51683">
    <property type="entry name" value="SAM_OMT_II"/>
    <property type="match status" value="1"/>
</dbReference>
<evidence type="ECO:0000259" key="5">
    <source>
        <dbReference type="Pfam" id="PF00891"/>
    </source>
</evidence>
<dbReference type="SUPFAM" id="SSF46785">
    <property type="entry name" value="Winged helix' DNA-binding domain"/>
    <property type="match status" value="1"/>
</dbReference>
<dbReference type="SUPFAM" id="SSF53335">
    <property type="entry name" value="S-adenosyl-L-methionine-dependent methyltransferases"/>
    <property type="match status" value="1"/>
</dbReference>
<keyword evidence="1 6" id="KW-0489">Methyltransferase</keyword>
<proteinExistence type="predicted"/>
<dbReference type="GO" id="GO:0032259">
    <property type="term" value="P:methylation"/>
    <property type="evidence" value="ECO:0007669"/>
    <property type="project" value="UniProtKB-KW"/>
</dbReference>
<dbReference type="PANTHER" id="PTHR43712:SF2">
    <property type="entry name" value="O-METHYLTRANSFERASE CICE"/>
    <property type="match status" value="1"/>
</dbReference>
<dbReference type="InterPro" id="IPR029063">
    <property type="entry name" value="SAM-dependent_MTases_sf"/>
</dbReference>
<dbReference type="GO" id="GO:0008171">
    <property type="term" value="F:O-methyltransferase activity"/>
    <property type="evidence" value="ECO:0007669"/>
    <property type="project" value="InterPro"/>
</dbReference>
<evidence type="ECO:0000256" key="1">
    <source>
        <dbReference type="ARBA" id="ARBA00022603"/>
    </source>
</evidence>
<feature type="domain" description="O-methyltransferase C-terminal" evidence="5">
    <location>
        <begin position="149"/>
        <end position="327"/>
    </location>
</feature>
<gene>
    <name evidence="6" type="primary">aziB2</name>
    <name evidence="6" type="ORF">DSM112329_04082</name>
</gene>
<reference evidence="6" key="1">
    <citation type="submission" date="2022-12" db="EMBL/GenBank/DDBJ databases">
        <title>Paraconexibacter alkalitolerans sp. nov. and Baekduia alba sp. nov., isolated from soil and emended description of the genera Paraconexibacter (Chun et al., 2020) and Baekduia (An et al., 2020).</title>
        <authorList>
            <person name="Vieira S."/>
            <person name="Huber K.J."/>
            <person name="Geppert A."/>
            <person name="Wolf J."/>
            <person name="Neumann-Schaal M."/>
            <person name="Muesken M."/>
            <person name="Overmann J."/>
        </authorList>
    </citation>
    <scope>NUCLEOTIDE SEQUENCE</scope>
    <source>
        <strain evidence="6">AEG42_29</strain>
    </source>
</reference>
<name>A0AAU7B0F5_9ACTN</name>
<evidence type="ECO:0000256" key="2">
    <source>
        <dbReference type="ARBA" id="ARBA00022679"/>
    </source>
</evidence>
<dbReference type="EMBL" id="CP114014">
    <property type="protein sequence ID" value="XAY07202.1"/>
    <property type="molecule type" value="Genomic_DNA"/>
</dbReference>
<evidence type="ECO:0000256" key="4">
    <source>
        <dbReference type="PIRSR" id="PIRSR005739-1"/>
    </source>
</evidence>
<evidence type="ECO:0000256" key="3">
    <source>
        <dbReference type="ARBA" id="ARBA00022691"/>
    </source>
</evidence>
<dbReference type="InterPro" id="IPR036388">
    <property type="entry name" value="WH-like_DNA-bd_sf"/>
</dbReference>
<dbReference type="Gene3D" id="1.10.10.10">
    <property type="entry name" value="Winged helix-like DNA-binding domain superfamily/Winged helix DNA-binding domain"/>
    <property type="match status" value="1"/>
</dbReference>
<dbReference type="GO" id="GO:0046983">
    <property type="term" value="F:protein dimerization activity"/>
    <property type="evidence" value="ECO:0007669"/>
    <property type="project" value="InterPro"/>
</dbReference>
<protein>
    <submittedName>
        <fullName evidence="6">3-hydroxy-5-methyl-1-naphthoate 3-O-methyltransferase</fullName>
        <ecNumber evidence="6">2.1.1.302</ecNumber>
    </submittedName>
</protein>
<organism evidence="6">
    <name type="scientific">Paraconexibacter sp. AEG42_29</name>
    <dbReference type="NCBI Taxonomy" id="2997339"/>
    <lineage>
        <taxon>Bacteria</taxon>
        <taxon>Bacillati</taxon>
        <taxon>Actinomycetota</taxon>
        <taxon>Thermoleophilia</taxon>
        <taxon>Solirubrobacterales</taxon>
        <taxon>Paraconexibacteraceae</taxon>
        <taxon>Paraconexibacter</taxon>
    </lineage>
</organism>
<feature type="active site" description="Proton acceptor" evidence="4">
    <location>
        <position position="256"/>
    </location>
</feature>
<dbReference type="Pfam" id="PF00891">
    <property type="entry name" value="Methyltransf_2"/>
    <property type="match status" value="1"/>
</dbReference>
<dbReference type="Gene3D" id="3.40.50.150">
    <property type="entry name" value="Vaccinia Virus protein VP39"/>
    <property type="match status" value="1"/>
</dbReference>
<keyword evidence="3" id="KW-0949">S-adenosyl-L-methionine</keyword>
<dbReference type="KEGG" id="parq:DSM112329_04082"/>
<dbReference type="InterPro" id="IPR001077">
    <property type="entry name" value="COMT_C"/>
</dbReference>
<evidence type="ECO:0000313" key="6">
    <source>
        <dbReference type="EMBL" id="XAY07202.1"/>
    </source>
</evidence>
<dbReference type="CDD" id="cd02440">
    <property type="entry name" value="AdoMet_MTases"/>
    <property type="match status" value="1"/>
</dbReference>
<dbReference type="InterPro" id="IPR016461">
    <property type="entry name" value="COMT-like"/>
</dbReference>